<protein>
    <submittedName>
        <fullName evidence="4">Short chain dehydrogenase</fullName>
    </submittedName>
</protein>
<dbReference type="PANTHER" id="PTHR43618:SF18">
    <property type="entry name" value="SHORT CHAIN DEHYDROGENASE_REDUCTASE FAMILY (AFU_ORTHOLOGUE AFUA_5G12480)"/>
    <property type="match status" value="1"/>
</dbReference>
<keyword evidence="5" id="KW-1185">Reference proteome</keyword>
<dbReference type="PANTHER" id="PTHR43618">
    <property type="entry name" value="7-ALPHA-HYDROXYSTEROID DEHYDROGENASE"/>
    <property type="match status" value="1"/>
</dbReference>
<proteinExistence type="inferred from homology"/>
<dbReference type="AlphaFoldDB" id="A0A8K0WPB4"/>
<reference evidence="4" key="1">
    <citation type="journal article" date="2021" name="Nat. Commun.">
        <title>Genetic determinants of endophytism in the Arabidopsis root mycobiome.</title>
        <authorList>
            <person name="Mesny F."/>
            <person name="Miyauchi S."/>
            <person name="Thiergart T."/>
            <person name="Pickel B."/>
            <person name="Atanasova L."/>
            <person name="Karlsson M."/>
            <person name="Huettel B."/>
            <person name="Barry K.W."/>
            <person name="Haridas S."/>
            <person name="Chen C."/>
            <person name="Bauer D."/>
            <person name="Andreopoulos W."/>
            <person name="Pangilinan J."/>
            <person name="LaButti K."/>
            <person name="Riley R."/>
            <person name="Lipzen A."/>
            <person name="Clum A."/>
            <person name="Drula E."/>
            <person name="Henrissat B."/>
            <person name="Kohler A."/>
            <person name="Grigoriev I.V."/>
            <person name="Martin F.M."/>
            <person name="Hacquard S."/>
        </authorList>
    </citation>
    <scope>NUCLEOTIDE SEQUENCE</scope>
    <source>
        <strain evidence="4">MPI-CAGE-CH-0235</strain>
    </source>
</reference>
<dbReference type="SUPFAM" id="SSF51735">
    <property type="entry name" value="NAD(P)-binding Rossmann-fold domains"/>
    <property type="match status" value="1"/>
</dbReference>
<dbReference type="Pfam" id="PF13561">
    <property type="entry name" value="adh_short_C2"/>
    <property type="match status" value="1"/>
</dbReference>
<dbReference type="PROSITE" id="PS00061">
    <property type="entry name" value="ADH_SHORT"/>
    <property type="match status" value="1"/>
</dbReference>
<sequence length="297" mass="31337">MDTTSLFKVEGMVAVITGGGSGIGLVMAKALAGAGATKVYILGRRQGMLEAAAAAHPNIRPLVCDVTSRESLRDTVAAVTSEVGYVNLVVANSGILGPVTRFRDSASISELRGAMFDETSMEEFTNTMHVNVTGAWYTMLAFLELLDAGNKNALKGGFGAPLSPESKVPSIQSQVVFIASVAAFSRQRATAQAYGASKSAIHQLAMHAATNLAQYQIRVNTMAPGYFPSEMTTEVFATRDPETEAVTDESFMPARRFGTDQEMAGSILYLAGRAGAYCNGLTLLNDGGRIAVVPATY</sequence>
<dbReference type="InterPro" id="IPR020904">
    <property type="entry name" value="Sc_DH/Rdtase_CS"/>
</dbReference>
<dbReference type="InterPro" id="IPR052178">
    <property type="entry name" value="Sec_Metab_Biosynth_SDR"/>
</dbReference>
<dbReference type="GO" id="GO:0016491">
    <property type="term" value="F:oxidoreductase activity"/>
    <property type="evidence" value="ECO:0007669"/>
    <property type="project" value="UniProtKB-KW"/>
</dbReference>
<dbReference type="Proteomes" id="UP000813444">
    <property type="component" value="Unassembled WGS sequence"/>
</dbReference>
<keyword evidence="2" id="KW-0521">NADP</keyword>
<evidence type="ECO:0000313" key="5">
    <source>
        <dbReference type="Proteomes" id="UP000813444"/>
    </source>
</evidence>
<dbReference type="CDD" id="cd05233">
    <property type="entry name" value="SDR_c"/>
    <property type="match status" value="1"/>
</dbReference>
<evidence type="ECO:0000256" key="3">
    <source>
        <dbReference type="ARBA" id="ARBA00023002"/>
    </source>
</evidence>
<dbReference type="InterPro" id="IPR036291">
    <property type="entry name" value="NAD(P)-bd_dom_sf"/>
</dbReference>
<dbReference type="OrthoDB" id="2962696at2759"/>
<comment type="caution">
    <text evidence="4">The sequence shown here is derived from an EMBL/GenBank/DDBJ whole genome shotgun (WGS) entry which is preliminary data.</text>
</comment>
<comment type="similarity">
    <text evidence="1">Belongs to the short-chain dehydrogenases/reductases (SDR) family.</text>
</comment>
<dbReference type="EMBL" id="JAGPNK010000011">
    <property type="protein sequence ID" value="KAH7311665.1"/>
    <property type="molecule type" value="Genomic_DNA"/>
</dbReference>
<name>A0A8K0WPB4_9HYPO</name>
<evidence type="ECO:0000313" key="4">
    <source>
        <dbReference type="EMBL" id="KAH7311665.1"/>
    </source>
</evidence>
<accession>A0A8K0WPB4</accession>
<dbReference type="PRINTS" id="PR00081">
    <property type="entry name" value="GDHRDH"/>
</dbReference>
<evidence type="ECO:0000256" key="1">
    <source>
        <dbReference type="ARBA" id="ARBA00006484"/>
    </source>
</evidence>
<keyword evidence="3" id="KW-0560">Oxidoreductase</keyword>
<evidence type="ECO:0000256" key="2">
    <source>
        <dbReference type="ARBA" id="ARBA00022857"/>
    </source>
</evidence>
<dbReference type="Pfam" id="PF00106">
    <property type="entry name" value="adh_short"/>
    <property type="match status" value="1"/>
</dbReference>
<dbReference type="Gene3D" id="3.40.50.720">
    <property type="entry name" value="NAD(P)-binding Rossmann-like Domain"/>
    <property type="match status" value="1"/>
</dbReference>
<gene>
    <name evidence="4" type="ORF">B0I35DRAFT_411831</name>
</gene>
<dbReference type="InterPro" id="IPR002347">
    <property type="entry name" value="SDR_fam"/>
</dbReference>
<organism evidence="4 5">
    <name type="scientific">Stachybotrys elegans</name>
    <dbReference type="NCBI Taxonomy" id="80388"/>
    <lineage>
        <taxon>Eukaryota</taxon>
        <taxon>Fungi</taxon>
        <taxon>Dikarya</taxon>
        <taxon>Ascomycota</taxon>
        <taxon>Pezizomycotina</taxon>
        <taxon>Sordariomycetes</taxon>
        <taxon>Hypocreomycetidae</taxon>
        <taxon>Hypocreales</taxon>
        <taxon>Stachybotryaceae</taxon>
        <taxon>Stachybotrys</taxon>
    </lineage>
</organism>